<evidence type="ECO:0000256" key="1">
    <source>
        <dbReference type="SAM" id="Phobius"/>
    </source>
</evidence>
<evidence type="ECO:0000313" key="4">
    <source>
        <dbReference type="Proteomes" id="UP001500339"/>
    </source>
</evidence>
<protein>
    <submittedName>
        <fullName evidence="3">DUF2892 domain-containing protein</fullName>
    </submittedName>
</protein>
<sequence length="153" mass="17594">MQIDSVDIIRELLLKDTSSNGFIPSSVERVKKNTNYKDNLKIANDIITKINYYKDKDEEAIERRLNELSVEWDIERILELNASIIILVGLIFGTWINKKFFLISALAGAFLLQHSIQGWCPPVAPLRKLCIKTPYEIFTEIIALKVLNLQNKC</sequence>
<organism evidence="3 4">
    <name type="scientific">Clostridium malenominatum</name>
    <dbReference type="NCBI Taxonomy" id="1539"/>
    <lineage>
        <taxon>Bacteria</taxon>
        <taxon>Bacillati</taxon>
        <taxon>Bacillota</taxon>
        <taxon>Clostridia</taxon>
        <taxon>Eubacteriales</taxon>
        <taxon>Clostridiaceae</taxon>
        <taxon>Clostridium</taxon>
    </lineage>
</organism>
<keyword evidence="1" id="KW-1133">Transmembrane helix</keyword>
<dbReference type="Gene3D" id="6.10.140.1340">
    <property type="match status" value="1"/>
</dbReference>
<evidence type="ECO:0000259" key="2">
    <source>
        <dbReference type="Pfam" id="PF11127"/>
    </source>
</evidence>
<dbReference type="EMBL" id="BAAACF010000001">
    <property type="protein sequence ID" value="GAA0720852.1"/>
    <property type="molecule type" value="Genomic_DNA"/>
</dbReference>
<accession>A0ABN1ITW2</accession>
<feature type="domain" description="Inner membrane protein YgaP-like transmembrane" evidence="2">
    <location>
        <begin position="74"/>
        <end position="132"/>
    </location>
</feature>
<comment type="caution">
    <text evidence="3">The sequence shown here is derived from an EMBL/GenBank/DDBJ whole genome shotgun (WGS) entry which is preliminary data.</text>
</comment>
<dbReference type="InterPro" id="IPR021309">
    <property type="entry name" value="YgaP-like_TM"/>
</dbReference>
<keyword evidence="1" id="KW-0812">Transmembrane</keyword>
<evidence type="ECO:0000313" key="3">
    <source>
        <dbReference type="EMBL" id="GAA0720852.1"/>
    </source>
</evidence>
<proteinExistence type="predicted"/>
<gene>
    <name evidence="3" type="ORF">GCM10008905_10490</name>
</gene>
<name>A0ABN1ITW2_9CLOT</name>
<dbReference type="RefSeq" id="WP_343767429.1">
    <property type="nucleotide sequence ID" value="NZ_BAAACF010000001.1"/>
</dbReference>
<reference evidence="3 4" key="1">
    <citation type="journal article" date="2019" name="Int. J. Syst. Evol. Microbiol.">
        <title>The Global Catalogue of Microorganisms (GCM) 10K type strain sequencing project: providing services to taxonomists for standard genome sequencing and annotation.</title>
        <authorList>
            <consortium name="The Broad Institute Genomics Platform"/>
            <consortium name="The Broad Institute Genome Sequencing Center for Infectious Disease"/>
            <person name="Wu L."/>
            <person name="Ma J."/>
        </authorList>
    </citation>
    <scope>NUCLEOTIDE SEQUENCE [LARGE SCALE GENOMIC DNA]</scope>
    <source>
        <strain evidence="3 4">JCM 1405</strain>
    </source>
</reference>
<keyword evidence="1" id="KW-0472">Membrane</keyword>
<dbReference type="Pfam" id="PF11127">
    <property type="entry name" value="YgaP-like_TM"/>
    <property type="match status" value="1"/>
</dbReference>
<dbReference type="Proteomes" id="UP001500339">
    <property type="component" value="Unassembled WGS sequence"/>
</dbReference>
<feature type="transmembrane region" description="Helical" evidence="1">
    <location>
        <begin position="77"/>
        <end position="96"/>
    </location>
</feature>
<keyword evidence="4" id="KW-1185">Reference proteome</keyword>